<feature type="transmembrane region" description="Helical" evidence="7">
    <location>
        <begin position="191"/>
        <end position="212"/>
    </location>
</feature>
<feature type="transmembrane region" description="Helical" evidence="7">
    <location>
        <begin position="33"/>
        <end position="50"/>
    </location>
</feature>
<dbReference type="Gene3D" id="2.60.120.10">
    <property type="entry name" value="Jelly Rolls"/>
    <property type="match status" value="1"/>
</dbReference>
<dbReference type="InterPro" id="IPR014710">
    <property type="entry name" value="RmlC-like_jellyroll"/>
</dbReference>
<name>I3VIN6_9BACT</name>
<evidence type="ECO:0000313" key="9">
    <source>
        <dbReference type="EMBL" id="AFK79242.1"/>
    </source>
</evidence>
<protein>
    <submittedName>
        <fullName evidence="9">TrkA-N:sodium/hydrogen exchanger</fullName>
    </submittedName>
</protein>
<feature type="transmembrane region" description="Helical" evidence="7">
    <location>
        <begin position="88"/>
        <end position="110"/>
    </location>
</feature>
<keyword evidence="6 7" id="KW-0472">Membrane</keyword>
<feature type="transmembrane region" description="Helical" evidence="7">
    <location>
        <begin position="286"/>
        <end position="305"/>
    </location>
</feature>
<feature type="transmembrane region" description="Helical" evidence="7">
    <location>
        <begin position="56"/>
        <end position="76"/>
    </location>
</feature>
<dbReference type="Pfam" id="PF00999">
    <property type="entry name" value="Na_H_Exchanger"/>
    <property type="match status" value="1"/>
</dbReference>
<dbReference type="InterPro" id="IPR038770">
    <property type="entry name" value="Na+/solute_symporter_sf"/>
</dbReference>
<evidence type="ECO:0000256" key="5">
    <source>
        <dbReference type="ARBA" id="ARBA00022989"/>
    </source>
</evidence>
<evidence type="ECO:0000256" key="1">
    <source>
        <dbReference type="ARBA" id="ARBA00004141"/>
    </source>
</evidence>
<dbReference type="PROSITE" id="PS50042">
    <property type="entry name" value="CNMP_BINDING_3"/>
    <property type="match status" value="1"/>
</dbReference>
<keyword evidence="4 7" id="KW-0812">Transmembrane</keyword>
<dbReference type="EMBL" id="JQ970528">
    <property type="protein sequence ID" value="AFK79242.1"/>
    <property type="molecule type" value="Genomic_DNA"/>
</dbReference>
<evidence type="ECO:0000259" key="8">
    <source>
        <dbReference type="PROSITE" id="PS50042"/>
    </source>
</evidence>
<feature type="transmembrane region" description="Helical" evidence="7">
    <location>
        <begin position="148"/>
        <end position="171"/>
    </location>
</feature>
<dbReference type="GO" id="GO:1902600">
    <property type="term" value="P:proton transmembrane transport"/>
    <property type="evidence" value="ECO:0007669"/>
    <property type="project" value="InterPro"/>
</dbReference>
<dbReference type="SUPFAM" id="SSF51206">
    <property type="entry name" value="cAMP-binding domain-like"/>
    <property type="match status" value="1"/>
</dbReference>
<organism evidence="9">
    <name type="scientific">uncultured bacterium F41-01</name>
    <dbReference type="NCBI Taxonomy" id="1191437"/>
    <lineage>
        <taxon>Bacteria</taxon>
        <taxon>environmental samples</taxon>
    </lineage>
</organism>
<dbReference type="InterPro" id="IPR018490">
    <property type="entry name" value="cNMP-bd_dom_sf"/>
</dbReference>
<keyword evidence="5 7" id="KW-1133">Transmembrane helix</keyword>
<evidence type="ECO:0000256" key="2">
    <source>
        <dbReference type="ARBA" id="ARBA00005551"/>
    </source>
</evidence>
<sequence>MPHDVTLISTLAVGFALAFLFGFIANRLGASPLVGYLVAGIALGPFTPGFVADRAIAGQLAEIGVMLLMFGVGLHFSVADLMAVRRVVILGAIGQIVIATGIGIAITLAWGWSLGAGVVLGLSLSVASTVVLLKALEERNVLSTVNGRIAIGWLIVEDLAMVLALVLLPAFAEVLGGHTIANSHTTGDLGLVMALGFTLAKVIAFLGIALLVGPRLLPWLLHQVARTGSRELFTLCVLTIAIGIAFGSAMLFSVSFALGAFFAGMVLSESELSHKAAANSLPLQDAFAVLFFISVGMLFDPSILWREPVMASTVLLLILVGKSLVAMGIVLLMGYPLSTALFASASLAQIGEFSFILAGLGISYGLLPQEGLNLVLAGALLSTMLNPFVFSLADQVMDFVHSRPHLVRRFEEQRGEHFAVLQRDLEAAREQAEQKAAVHKTFTPQELADRFPLFSGLTLEQREVLLLHFELRTAEPGERIFRAGDQSDAVYFISKGEVEVSVAGRQIKLGAGDVFGEMALLSGKPRSADVTALDYSKFALLNARDFRQLLRKYPEIRSQITRLVAQRKETDRQVLTDRPSPETLQPS</sequence>
<dbReference type="Pfam" id="PF00027">
    <property type="entry name" value="cNMP_binding"/>
    <property type="match status" value="1"/>
</dbReference>
<proteinExistence type="inferred from homology"/>
<comment type="similarity">
    <text evidence="2">Belongs to the monovalent cation:proton antiporter 2 (CPA2) transporter (TC 2.A.37) family.</text>
</comment>
<feature type="domain" description="Cyclic nucleotide-binding" evidence="8">
    <location>
        <begin position="453"/>
        <end position="567"/>
    </location>
</feature>
<dbReference type="CDD" id="cd00038">
    <property type="entry name" value="CAP_ED"/>
    <property type="match status" value="1"/>
</dbReference>
<accession>I3VIN6</accession>
<feature type="transmembrane region" description="Helical" evidence="7">
    <location>
        <begin position="314"/>
        <end position="335"/>
    </location>
</feature>
<dbReference type="GO" id="GO:0015297">
    <property type="term" value="F:antiporter activity"/>
    <property type="evidence" value="ECO:0007669"/>
    <property type="project" value="InterPro"/>
</dbReference>
<reference evidence="9" key="1">
    <citation type="submission" date="2012-04" db="EMBL/GenBank/DDBJ databases">
        <title>Characterization of mineral phosphate solubilization trait from soil metagenome.</title>
        <authorList>
            <person name="Chhabra S."/>
            <person name="Brazil D."/>
            <person name="Morrissey J."/>
            <person name="Burke J."/>
            <person name="O'Gara F."/>
            <person name="Dowling D."/>
        </authorList>
    </citation>
    <scope>NUCLEOTIDE SEQUENCE</scope>
</reference>
<keyword evidence="3" id="KW-0813">Transport</keyword>
<dbReference type="PANTHER" id="PTHR42751">
    <property type="entry name" value="SODIUM/HYDROGEN EXCHANGER FAMILY/TRKA DOMAIN PROTEIN"/>
    <property type="match status" value="1"/>
</dbReference>
<feature type="transmembrane region" description="Helical" evidence="7">
    <location>
        <begin position="116"/>
        <end position="136"/>
    </location>
</feature>
<evidence type="ECO:0000256" key="3">
    <source>
        <dbReference type="ARBA" id="ARBA00022448"/>
    </source>
</evidence>
<dbReference type="Gene3D" id="1.20.1530.20">
    <property type="match status" value="1"/>
</dbReference>
<dbReference type="GO" id="GO:0016020">
    <property type="term" value="C:membrane"/>
    <property type="evidence" value="ECO:0007669"/>
    <property type="project" value="UniProtKB-SubCell"/>
</dbReference>
<feature type="transmembrane region" description="Helical" evidence="7">
    <location>
        <begin position="6"/>
        <end position="26"/>
    </location>
</feature>
<comment type="subcellular location">
    <subcellularLocation>
        <location evidence="1">Membrane</location>
        <topology evidence="1">Multi-pass membrane protein</topology>
    </subcellularLocation>
</comment>
<evidence type="ECO:0000256" key="6">
    <source>
        <dbReference type="ARBA" id="ARBA00023136"/>
    </source>
</evidence>
<feature type="transmembrane region" description="Helical" evidence="7">
    <location>
        <begin position="233"/>
        <end position="266"/>
    </location>
</feature>
<dbReference type="PROSITE" id="PS00889">
    <property type="entry name" value="CNMP_BINDING_2"/>
    <property type="match status" value="1"/>
</dbReference>
<dbReference type="InterPro" id="IPR000595">
    <property type="entry name" value="cNMP-bd_dom"/>
</dbReference>
<evidence type="ECO:0000256" key="4">
    <source>
        <dbReference type="ARBA" id="ARBA00022692"/>
    </source>
</evidence>
<evidence type="ECO:0000256" key="7">
    <source>
        <dbReference type="SAM" id="Phobius"/>
    </source>
</evidence>
<feature type="transmembrane region" description="Helical" evidence="7">
    <location>
        <begin position="341"/>
        <end position="367"/>
    </location>
</feature>
<dbReference type="InterPro" id="IPR006153">
    <property type="entry name" value="Cation/H_exchanger_TM"/>
</dbReference>
<dbReference type="SMART" id="SM00100">
    <property type="entry name" value="cNMP"/>
    <property type="match status" value="1"/>
</dbReference>
<dbReference type="PANTHER" id="PTHR42751:SF1">
    <property type="entry name" value="CATION_PROTON ANTIPORTER YBAL-RELATED"/>
    <property type="match status" value="1"/>
</dbReference>
<feature type="transmembrane region" description="Helical" evidence="7">
    <location>
        <begin position="374"/>
        <end position="393"/>
    </location>
</feature>
<dbReference type="PRINTS" id="PR00103">
    <property type="entry name" value="CAMPKINASE"/>
</dbReference>
<dbReference type="InterPro" id="IPR018488">
    <property type="entry name" value="cNMP-bd_CS"/>
</dbReference>
<dbReference type="AlphaFoldDB" id="I3VIN6"/>